<comment type="caution">
    <text evidence="1">The sequence shown here is derived from an EMBL/GenBank/DDBJ whole genome shotgun (WGS) entry which is preliminary data.</text>
</comment>
<reference evidence="1" key="1">
    <citation type="submission" date="2020-03" db="EMBL/GenBank/DDBJ databases">
        <title>Draft Genome Sequence of Cylindrodendrum hubeiense.</title>
        <authorList>
            <person name="Buettner E."/>
            <person name="Kellner H."/>
        </authorList>
    </citation>
    <scope>NUCLEOTIDE SEQUENCE</scope>
    <source>
        <strain evidence="1">IHI 201604</strain>
    </source>
</reference>
<accession>A0A9P5H0Y2</accession>
<dbReference type="AlphaFoldDB" id="A0A9P5H0Y2"/>
<evidence type="ECO:0000313" key="1">
    <source>
        <dbReference type="EMBL" id="KAF7542550.1"/>
    </source>
</evidence>
<organism evidence="1 2">
    <name type="scientific">Cylindrodendrum hubeiense</name>
    <dbReference type="NCBI Taxonomy" id="595255"/>
    <lineage>
        <taxon>Eukaryota</taxon>
        <taxon>Fungi</taxon>
        <taxon>Dikarya</taxon>
        <taxon>Ascomycota</taxon>
        <taxon>Pezizomycotina</taxon>
        <taxon>Sordariomycetes</taxon>
        <taxon>Hypocreomycetidae</taxon>
        <taxon>Hypocreales</taxon>
        <taxon>Nectriaceae</taxon>
        <taxon>Cylindrodendrum</taxon>
    </lineage>
</organism>
<dbReference type="EMBL" id="JAANBB010000435">
    <property type="protein sequence ID" value="KAF7542550.1"/>
    <property type="molecule type" value="Genomic_DNA"/>
</dbReference>
<name>A0A9P5H0Y2_9HYPO</name>
<protein>
    <submittedName>
        <fullName evidence="1">Uncharacterized protein</fullName>
    </submittedName>
</protein>
<proteinExistence type="predicted"/>
<evidence type="ECO:0000313" key="2">
    <source>
        <dbReference type="Proteomes" id="UP000722485"/>
    </source>
</evidence>
<keyword evidence="2" id="KW-1185">Reference proteome</keyword>
<dbReference type="Proteomes" id="UP000722485">
    <property type="component" value="Unassembled WGS sequence"/>
</dbReference>
<gene>
    <name evidence="1" type="ORF">G7Z17_g11476</name>
</gene>
<sequence>MQTSGDSFTSSSSATVVYMSAFLIPITSSLEKATLPLAYQAGGIAFAEEMTQSRRTRMQSTTTSGASSQRTYFALANERKSPYVATKVWALPNPDSDEI</sequence>